<evidence type="ECO:0000256" key="1">
    <source>
        <dbReference type="SAM" id="MobiDB-lite"/>
    </source>
</evidence>
<dbReference type="EMBL" id="LCWV01000008">
    <property type="protein sequence ID" value="PWI70841.1"/>
    <property type="molecule type" value="Genomic_DNA"/>
</dbReference>
<evidence type="ECO:0000313" key="2">
    <source>
        <dbReference type="EMBL" id="PWI70841.1"/>
    </source>
</evidence>
<feature type="compositionally biased region" description="Basic and acidic residues" evidence="1">
    <location>
        <begin position="1"/>
        <end position="10"/>
    </location>
</feature>
<dbReference type="AlphaFoldDB" id="A0A2U3E8J7"/>
<dbReference type="Proteomes" id="UP000245956">
    <property type="component" value="Unassembled WGS sequence"/>
</dbReference>
<feature type="region of interest" description="Disordered" evidence="1">
    <location>
        <begin position="1"/>
        <end position="23"/>
    </location>
</feature>
<feature type="region of interest" description="Disordered" evidence="1">
    <location>
        <begin position="223"/>
        <end position="262"/>
    </location>
</feature>
<feature type="compositionally biased region" description="Polar residues" evidence="1">
    <location>
        <begin position="68"/>
        <end position="79"/>
    </location>
</feature>
<evidence type="ECO:0000313" key="3">
    <source>
        <dbReference type="Proteomes" id="UP000245956"/>
    </source>
</evidence>
<protein>
    <submittedName>
        <fullName evidence="2">Uncharacterized protein</fullName>
    </submittedName>
</protein>
<reference evidence="2 3" key="1">
    <citation type="journal article" date="2016" name="Front. Microbiol.">
        <title>Genome and transcriptome sequences reveal the specific parasitism of the nematophagous Purpureocillium lilacinum 36-1.</title>
        <authorList>
            <person name="Xie J."/>
            <person name="Li S."/>
            <person name="Mo C."/>
            <person name="Xiao X."/>
            <person name="Peng D."/>
            <person name="Wang G."/>
            <person name="Xiao Y."/>
        </authorList>
    </citation>
    <scope>NUCLEOTIDE SEQUENCE [LARGE SCALE GENOMIC DNA]</scope>
    <source>
        <strain evidence="2 3">36-1</strain>
    </source>
</reference>
<feature type="compositionally biased region" description="Basic residues" evidence="1">
    <location>
        <begin position="49"/>
        <end position="59"/>
    </location>
</feature>
<sequence>MLVDRGRSDTRGTSTGSRAERRLLRARVERRRGERLGWHEGCYPGLRAKGQRVARKSGAMRRGEARQDTQASGRASKQASKPLCGTHLEGREKRKRSGSVERMKGGAARLGGRVDDSGGASQMTAVKSPLVRDKGSVETGELWAHGRMGRVEVGEWKLIVLSSLKFNDCGRKAATPIIESRSAPLKPFASRLLRLGSWILTLLPTAKRKCGWDRDARRGGAWKVPGSLLGDGPQRSTARRTASHSAVQRTSRQSRPPPPLAQQLQVAEFPPTKYLHSGSVWARMVRAGGRVRPKSSGVPSQAAPWLAAVAAVSLAPAAHDERHTRKSRDNSRPFI</sequence>
<gene>
    <name evidence="2" type="ORF">PCL_12209</name>
</gene>
<organism evidence="2 3">
    <name type="scientific">Purpureocillium lilacinum</name>
    <name type="common">Paecilomyces lilacinus</name>
    <dbReference type="NCBI Taxonomy" id="33203"/>
    <lineage>
        <taxon>Eukaryota</taxon>
        <taxon>Fungi</taxon>
        <taxon>Dikarya</taxon>
        <taxon>Ascomycota</taxon>
        <taxon>Pezizomycotina</taxon>
        <taxon>Sordariomycetes</taxon>
        <taxon>Hypocreomycetidae</taxon>
        <taxon>Hypocreales</taxon>
        <taxon>Ophiocordycipitaceae</taxon>
        <taxon>Purpureocillium</taxon>
    </lineage>
</organism>
<accession>A0A2U3E8J7</accession>
<name>A0A2U3E8J7_PURLI</name>
<comment type="caution">
    <text evidence="2">The sequence shown here is derived from an EMBL/GenBank/DDBJ whole genome shotgun (WGS) entry which is preliminary data.</text>
</comment>
<feature type="compositionally biased region" description="Basic and acidic residues" evidence="1">
    <location>
        <begin position="88"/>
        <end position="104"/>
    </location>
</feature>
<feature type="compositionally biased region" description="Basic and acidic residues" evidence="1">
    <location>
        <begin position="318"/>
        <end position="335"/>
    </location>
</feature>
<proteinExistence type="predicted"/>
<feature type="region of interest" description="Disordered" evidence="1">
    <location>
        <begin position="49"/>
        <end position="125"/>
    </location>
</feature>
<feature type="region of interest" description="Disordered" evidence="1">
    <location>
        <begin position="316"/>
        <end position="335"/>
    </location>
</feature>
<feature type="compositionally biased region" description="Polar residues" evidence="1">
    <location>
        <begin position="243"/>
        <end position="254"/>
    </location>
</feature>